<feature type="compositionally biased region" description="Low complexity" evidence="1">
    <location>
        <begin position="23"/>
        <end position="35"/>
    </location>
</feature>
<feature type="non-terminal residue" evidence="2">
    <location>
        <position position="1"/>
    </location>
</feature>
<feature type="compositionally biased region" description="Basic and acidic residues" evidence="1">
    <location>
        <begin position="255"/>
        <end position="265"/>
    </location>
</feature>
<proteinExistence type="predicted"/>
<dbReference type="GO" id="GO:0016829">
    <property type="term" value="F:lyase activity"/>
    <property type="evidence" value="ECO:0007669"/>
    <property type="project" value="UniProtKB-KW"/>
</dbReference>
<gene>
    <name evidence="2" type="ORF">AVDCRST_MAG45-1783</name>
</gene>
<accession>A0A6J4SYG9</accession>
<feature type="region of interest" description="Disordered" evidence="1">
    <location>
        <begin position="1"/>
        <end position="89"/>
    </location>
</feature>
<sequence length="265" mass="28293">VRPGLEATRSRHCRRRRTRLRPDLLLRPARRGPGLHPEDLLPARADGHRRPAGLPGRGSDGGDAPAHPPPRVGHALLRGHPPVDHPRRRRARDRLDLGQGLVGALVGVGRADARLLPDHLPAVRGLPAAALLDRRPRAPGSLRVGVRDLGGGLHRAQLCRGAHGRDLHPPTGVLADRRQHAARDVPHLPGRAGRHGAGLRDAVDARARLEERRGAAAPRPAAPSARGRRSRSGARRRGRSPAPGRRGARGGLRLGGERSHSGAAL</sequence>
<feature type="compositionally biased region" description="Basic residues" evidence="1">
    <location>
        <begin position="10"/>
        <end position="19"/>
    </location>
</feature>
<evidence type="ECO:0000313" key="2">
    <source>
        <dbReference type="EMBL" id="CAA9509061.1"/>
    </source>
</evidence>
<name>A0A6J4SYG9_9ACTN</name>
<organism evidence="2">
    <name type="scientific">uncultured Solirubrobacterales bacterium</name>
    <dbReference type="NCBI Taxonomy" id="768556"/>
    <lineage>
        <taxon>Bacteria</taxon>
        <taxon>Bacillati</taxon>
        <taxon>Actinomycetota</taxon>
        <taxon>Thermoleophilia</taxon>
        <taxon>Solirubrobacterales</taxon>
        <taxon>environmental samples</taxon>
    </lineage>
</organism>
<protein>
    <submittedName>
        <fullName evidence="2">Cytochrome c-type biogenesis protein CcmC, putative heme lyase for CcmE</fullName>
    </submittedName>
</protein>
<keyword evidence="2" id="KW-0456">Lyase</keyword>
<feature type="non-terminal residue" evidence="2">
    <location>
        <position position="265"/>
    </location>
</feature>
<feature type="compositionally biased region" description="Low complexity" evidence="1">
    <location>
        <begin position="215"/>
        <end position="225"/>
    </location>
</feature>
<feature type="compositionally biased region" description="Basic residues" evidence="1">
    <location>
        <begin position="226"/>
        <end position="239"/>
    </location>
</feature>
<dbReference type="EMBL" id="CADCVU010000152">
    <property type="protein sequence ID" value="CAA9509061.1"/>
    <property type="molecule type" value="Genomic_DNA"/>
</dbReference>
<dbReference type="AlphaFoldDB" id="A0A6J4SYG9"/>
<feature type="compositionally biased region" description="Basic and acidic residues" evidence="1">
    <location>
        <begin position="36"/>
        <end position="49"/>
    </location>
</feature>
<feature type="region of interest" description="Disordered" evidence="1">
    <location>
        <begin position="210"/>
        <end position="265"/>
    </location>
</feature>
<evidence type="ECO:0000256" key="1">
    <source>
        <dbReference type="SAM" id="MobiDB-lite"/>
    </source>
</evidence>
<reference evidence="2" key="1">
    <citation type="submission" date="2020-02" db="EMBL/GenBank/DDBJ databases">
        <authorList>
            <person name="Meier V. D."/>
        </authorList>
    </citation>
    <scope>NUCLEOTIDE SEQUENCE</scope>
    <source>
        <strain evidence="2">AVDCRST_MAG45</strain>
    </source>
</reference>